<dbReference type="GO" id="GO:0005886">
    <property type="term" value="C:plasma membrane"/>
    <property type="evidence" value="ECO:0007669"/>
    <property type="project" value="UniProtKB-SubCell"/>
</dbReference>
<feature type="transmembrane region" description="Helical" evidence="4">
    <location>
        <begin position="66"/>
        <end position="88"/>
    </location>
</feature>
<feature type="transmembrane region" description="Helical" evidence="4">
    <location>
        <begin position="100"/>
        <end position="118"/>
    </location>
</feature>
<evidence type="ECO:0000256" key="1">
    <source>
        <dbReference type="ARBA" id="ARBA00004429"/>
    </source>
</evidence>
<organism evidence="5 6">
    <name type="scientific">Ferruginivarius sediminum</name>
    <dbReference type="NCBI Taxonomy" id="2661937"/>
    <lineage>
        <taxon>Bacteria</taxon>
        <taxon>Pseudomonadati</taxon>
        <taxon>Pseudomonadota</taxon>
        <taxon>Alphaproteobacteria</taxon>
        <taxon>Rhodospirillales</taxon>
        <taxon>Rhodospirillaceae</taxon>
        <taxon>Ferruginivarius</taxon>
    </lineage>
</organism>
<feature type="transmembrane region" description="Helical" evidence="4">
    <location>
        <begin position="145"/>
        <end position="171"/>
    </location>
</feature>
<dbReference type="EMBL" id="QPMH01000043">
    <property type="protein sequence ID" value="RDD60139.1"/>
    <property type="molecule type" value="Genomic_DNA"/>
</dbReference>
<comment type="subcellular location">
    <subcellularLocation>
        <location evidence="1">Cell inner membrane</location>
        <topology evidence="1">Multi-pass membrane protein</topology>
    </subcellularLocation>
</comment>
<gene>
    <name evidence="5" type="ORF">DRB17_19675</name>
</gene>
<dbReference type="Proteomes" id="UP000253941">
    <property type="component" value="Unassembled WGS sequence"/>
</dbReference>
<feature type="transmembrane region" description="Helical" evidence="4">
    <location>
        <begin position="239"/>
        <end position="259"/>
    </location>
</feature>
<name>A0A369T493_9PROT</name>
<evidence type="ECO:0000256" key="4">
    <source>
        <dbReference type="SAM" id="Phobius"/>
    </source>
</evidence>
<evidence type="ECO:0000313" key="5">
    <source>
        <dbReference type="EMBL" id="RDD60139.1"/>
    </source>
</evidence>
<evidence type="ECO:0000313" key="6">
    <source>
        <dbReference type="Proteomes" id="UP000253941"/>
    </source>
</evidence>
<keyword evidence="4" id="KW-0812">Transmembrane</keyword>
<dbReference type="GO" id="GO:0015920">
    <property type="term" value="P:lipopolysaccharide transport"/>
    <property type="evidence" value="ECO:0007669"/>
    <property type="project" value="TreeGrafter"/>
</dbReference>
<keyword evidence="6" id="KW-1185">Reference proteome</keyword>
<accession>A0A369T493</accession>
<feature type="transmembrane region" description="Helical" evidence="4">
    <location>
        <begin position="183"/>
        <end position="205"/>
    </location>
</feature>
<keyword evidence="4" id="KW-0472">Membrane</keyword>
<evidence type="ECO:0000256" key="2">
    <source>
        <dbReference type="ARBA" id="ARBA00007783"/>
    </source>
</evidence>
<comment type="similarity">
    <text evidence="2">Belongs to the ABC-2 integral membrane protein family.</text>
</comment>
<dbReference type="PANTHER" id="PTHR30413:SF8">
    <property type="entry name" value="TRANSPORT PERMEASE PROTEIN"/>
    <property type="match status" value="1"/>
</dbReference>
<dbReference type="AlphaFoldDB" id="A0A369T493"/>
<evidence type="ECO:0000256" key="3">
    <source>
        <dbReference type="ARBA" id="ARBA00022448"/>
    </source>
</evidence>
<sequence length="297" mass="33274">MHRAAWSISSDLTDRCQAVVCTTERRKQMISIESDLIEPCRLLYQRRHFVQDKIILDLRKRYSGSLLGMGWVLLVPLLFLGLYAMVHIVIHNISPNGMDIFDFSLMMFVGLMSVLGTAEPLAQATNSLPASRQWLLNLALPPQLLVAQMTMTGFTTCVIGLIVAIPVSLILDPMRWTAVFAPLVVMLQLLFVVGICWIMAIMAVLFKDLQILVRFISLALLIASPISYTWEMLAGFTKIFVLLNPISHYIILNQYLMVIGEFPPLEIVLSGTGIALGTFALGNYVVRRMVNVLADQF</sequence>
<reference evidence="5 6" key="1">
    <citation type="submission" date="2018-07" db="EMBL/GenBank/DDBJ databases">
        <title>Venubactetium sediminum gen. nov., sp. nov., isolated from a marine solar saltern.</title>
        <authorList>
            <person name="Wang S."/>
        </authorList>
    </citation>
    <scope>NUCLEOTIDE SEQUENCE [LARGE SCALE GENOMIC DNA]</scope>
    <source>
        <strain evidence="5 6">WD2A32</strain>
    </source>
</reference>
<feature type="transmembrane region" description="Helical" evidence="4">
    <location>
        <begin position="265"/>
        <end position="286"/>
    </location>
</feature>
<keyword evidence="3" id="KW-0813">Transport</keyword>
<protein>
    <submittedName>
        <fullName evidence="5">Uncharacterized protein</fullName>
    </submittedName>
</protein>
<comment type="caution">
    <text evidence="5">The sequence shown here is derived from an EMBL/GenBank/DDBJ whole genome shotgun (WGS) entry which is preliminary data.</text>
</comment>
<keyword evidence="4" id="KW-1133">Transmembrane helix</keyword>
<proteinExistence type="inferred from homology"/>
<feature type="transmembrane region" description="Helical" evidence="4">
    <location>
        <begin position="211"/>
        <end position="230"/>
    </location>
</feature>
<dbReference type="PANTHER" id="PTHR30413">
    <property type="entry name" value="INNER MEMBRANE TRANSPORT PERMEASE"/>
    <property type="match status" value="1"/>
</dbReference>